<sequence>MKLSFIFFSISRIRAQEPEYDDEFTTPNWVSTSTFSATTEFSSTTSGASTFASTTFPTTEEMILSSIASSTEIFTVPLTDSPDFSTQEETTVRESTEGWTLPGLAAPLELLSTEKSEEPEESDESLKFGLPPGLNPTSTAVTVPEATTTAKTTTEEETTTISLETNNQNFPPFFTGQENQRSIDILGDYSVQCDNKRLCIYVRKQFLLDNQIREDEFVEFGLQGLQNDENGAICGEYQSVVDPTLDTTGYLQFCSFPNAISGWGCGTSFQQNDTHFIYENNVFFRRSPLFAIGINGTCTTERNMLVSDTMGVYINNPKMITMTIPIFRGGEFPVMMNLYQDMTWSAAYQQPPFLDLGLSPTEISYMFIAIRHIKPLPGASVQVLRLWGTPSADSRDPSFYNIISDQCREKVNGHPVFEVDNFLNGEGSIVRYQVPVFAFPNSGKVYLHADVRICFQDNGLTVCTKTCAPYTFSRKRRSSDELIDDSETITWGPIYINKPDDPTDRLGQATLKVANQEENLSGEVKLIIVVVIGSVSVLILGIILGVLLKRSLARKDFT</sequence>
<evidence type="ECO:0000256" key="1">
    <source>
        <dbReference type="ARBA" id="ARBA00022729"/>
    </source>
</evidence>
<keyword evidence="7" id="KW-1185">Reference proteome</keyword>
<evidence type="ECO:0000259" key="5">
    <source>
        <dbReference type="PROSITE" id="PS51034"/>
    </source>
</evidence>
<dbReference type="Gene3D" id="2.60.40.4100">
    <property type="entry name" value="Zona pellucida, ZP-C domain"/>
    <property type="match status" value="1"/>
</dbReference>
<gene>
    <name evidence="6" type="ORF">OKIOD_LOCUS10059</name>
</gene>
<dbReference type="InterPro" id="IPR055355">
    <property type="entry name" value="ZP-C"/>
</dbReference>
<evidence type="ECO:0000256" key="3">
    <source>
        <dbReference type="SAM" id="MobiDB-lite"/>
    </source>
</evidence>
<accession>A0ABN7SN03</accession>
<evidence type="ECO:0000313" key="7">
    <source>
        <dbReference type="Proteomes" id="UP001158576"/>
    </source>
</evidence>
<keyword evidence="4" id="KW-0472">Membrane</keyword>
<keyword evidence="1" id="KW-0732">Signal</keyword>
<feature type="region of interest" description="Disordered" evidence="3">
    <location>
        <begin position="113"/>
        <end position="140"/>
    </location>
</feature>
<feature type="domain" description="ZP" evidence="5">
    <location>
        <begin position="192"/>
        <end position="470"/>
    </location>
</feature>
<keyword evidence="2" id="KW-1015">Disulfide bond</keyword>
<keyword evidence="4" id="KW-0812">Transmembrane</keyword>
<organism evidence="6 7">
    <name type="scientific">Oikopleura dioica</name>
    <name type="common">Tunicate</name>
    <dbReference type="NCBI Taxonomy" id="34765"/>
    <lineage>
        <taxon>Eukaryota</taxon>
        <taxon>Metazoa</taxon>
        <taxon>Chordata</taxon>
        <taxon>Tunicata</taxon>
        <taxon>Appendicularia</taxon>
        <taxon>Copelata</taxon>
        <taxon>Oikopleuridae</taxon>
        <taxon>Oikopleura</taxon>
    </lineage>
</organism>
<feature type="transmembrane region" description="Helical" evidence="4">
    <location>
        <begin position="526"/>
        <end position="548"/>
    </location>
</feature>
<evidence type="ECO:0000256" key="4">
    <source>
        <dbReference type="SAM" id="Phobius"/>
    </source>
</evidence>
<protein>
    <submittedName>
        <fullName evidence="6">Oidioi.mRNA.OKI2018_I69.chr1.g1294.t1.cds</fullName>
    </submittedName>
</protein>
<dbReference type="PROSITE" id="PS51034">
    <property type="entry name" value="ZP_2"/>
    <property type="match status" value="1"/>
</dbReference>
<dbReference type="InterPro" id="IPR042235">
    <property type="entry name" value="ZP-C_dom"/>
</dbReference>
<dbReference type="Pfam" id="PF00100">
    <property type="entry name" value="Zona_pellucida"/>
    <property type="match status" value="1"/>
</dbReference>
<reference evidence="6 7" key="1">
    <citation type="submission" date="2021-04" db="EMBL/GenBank/DDBJ databases">
        <authorList>
            <person name="Bliznina A."/>
        </authorList>
    </citation>
    <scope>NUCLEOTIDE SEQUENCE [LARGE SCALE GENOMIC DNA]</scope>
</reference>
<dbReference type="SMART" id="SM00241">
    <property type="entry name" value="ZP"/>
    <property type="match status" value="1"/>
</dbReference>
<dbReference type="Proteomes" id="UP001158576">
    <property type="component" value="Chromosome 1"/>
</dbReference>
<dbReference type="PANTHER" id="PTHR14002:SF20">
    <property type="entry name" value="ZONA PELLUCIDA-LIKE DOMAIN-CONTAINING PROTEIN 1"/>
    <property type="match status" value="1"/>
</dbReference>
<keyword evidence="4" id="KW-1133">Transmembrane helix</keyword>
<dbReference type="EMBL" id="OU015566">
    <property type="protein sequence ID" value="CAG5104516.1"/>
    <property type="molecule type" value="Genomic_DNA"/>
</dbReference>
<dbReference type="PANTHER" id="PTHR14002">
    <property type="entry name" value="ENDOGLIN/TGF-BETA RECEPTOR TYPE III"/>
    <property type="match status" value="1"/>
</dbReference>
<dbReference type="InterPro" id="IPR001507">
    <property type="entry name" value="ZP_dom"/>
</dbReference>
<name>A0ABN7SN03_OIKDI</name>
<proteinExistence type="predicted"/>
<feature type="region of interest" description="Disordered" evidence="3">
    <location>
        <begin position="78"/>
        <end position="97"/>
    </location>
</feature>
<evidence type="ECO:0000256" key="2">
    <source>
        <dbReference type="ARBA" id="ARBA00023157"/>
    </source>
</evidence>
<evidence type="ECO:0000313" key="6">
    <source>
        <dbReference type="EMBL" id="CAG5104516.1"/>
    </source>
</evidence>